<evidence type="ECO:0000256" key="3">
    <source>
        <dbReference type="ARBA" id="ARBA00022884"/>
    </source>
</evidence>
<dbReference type="PRINTS" id="PR00681">
    <property type="entry name" value="RIBOSOMALS1"/>
</dbReference>
<dbReference type="InterPro" id="IPR003029">
    <property type="entry name" value="S1_domain"/>
</dbReference>
<evidence type="ECO:0000259" key="9">
    <source>
        <dbReference type="PROSITE" id="PS50126"/>
    </source>
</evidence>
<dbReference type="AlphaFoldDB" id="A0A382E2M0"/>
<dbReference type="GO" id="GO:0003735">
    <property type="term" value="F:structural constituent of ribosome"/>
    <property type="evidence" value="ECO:0007669"/>
    <property type="project" value="InterPro"/>
</dbReference>
<dbReference type="PANTHER" id="PTHR10724:SF7">
    <property type="entry name" value="SMALL RIBOSOMAL SUBUNIT PROTEIN BS1C"/>
    <property type="match status" value="1"/>
</dbReference>
<dbReference type="Pfam" id="PF00575">
    <property type="entry name" value="S1"/>
    <property type="match status" value="4"/>
</dbReference>
<dbReference type="PROSITE" id="PS50126">
    <property type="entry name" value="S1"/>
    <property type="match status" value="6"/>
</dbReference>
<keyword evidence="3" id="KW-0694">RNA-binding</keyword>
<dbReference type="InterPro" id="IPR012340">
    <property type="entry name" value="NA-bd_OB-fold"/>
</dbReference>
<feature type="domain" description="S1 motif" evidence="9">
    <location>
        <begin position="164"/>
        <end position="230"/>
    </location>
</feature>
<keyword evidence="2" id="KW-0677">Repeat</keyword>
<dbReference type="GO" id="GO:0022627">
    <property type="term" value="C:cytosolic small ribosomal subunit"/>
    <property type="evidence" value="ECO:0007669"/>
    <property type="project" value="TreeGrafter"/>
</dbReference>
<keyword evidence="4" id="KW-0689">Ribosomal protein</keyword>
<feature type="non-terminal residue" evidence="10">
    <location>
        <position position="544"/>
    </location>
</feature>
<dbReference type="PIRSF" id="PIRSF002111">
    <property type="entry name" value="RpsA"/>
    <property type="match status" value="1"/>
</dbReference>
<feature type="domain" description="S1 motif" evidence="9">
    <location>
        <begin position="336"/>
        <end position="406"/>
    </location>
</feature>
<dbReference type="CDD" id="cd05688">
    <property type="entry name" value="S1_RPS1_repeat_ec3"/>
    <property type="match status" value="1"/>
</dbReference>
<feature type="region of interest" description="Disordered" evidence="8">
    <location>
        <begin position="1"/>
        <end position="31"/>
    </location>
</feature>
<evidence type="ECO:0000256" key="4">
    <source>
        <dbReference type="ARBA" id="ARBA00022980"/>
    </source>
</evidence>
<evidence type="ECO:0000256" key="8">
    <source>
        <dbReference type="SAM" id="MobiDB-lite"/>
    </source>
</evidence>
<dbReference type="InterPro" id="IPR050437">
    <property type="entry name" value="Ribos_protein_bS1-like"/>
</dbReference>
<feature type="domain" description="S1 motif" evidence="9">
    <location>
        <begin position="251"/>
        <end position="319"/>
    </location>
</feature>
<evidence type="ECO:0000256" key="2">
    <source>
        <dbReference type="ARBA" id="ARBA00022737"/>
    </source>
</evidence>
<feature type="domain" description="S1 motif" evidence="9">
    <location>
        <begin position="423"/>
        <end position="493"/>
    </location>
</feature>
<keyword evidence="5" id="KW-0687">Ribonucleoprotein</keyword>
<accession>A0A382E2M0</accession>
<evidence type="ECO:0000313" key="10">
    <source>
        <dbReference type="EMBL" id="SVB44679.1"/>
    </source>
</evidence>
<name>A0A382E2M0_9ZZZZ</name>
<evidence type="ECO:0000256" key="5">
    <source>
        <dbReference type="ARBA" id="ARBA00023274"/>
    </source>
</evidence>
<dbReference type="SUPFAM" id="SSF50249">
    <property type="entry name" value="Nucleic acid-binding proteins"/>
    <property type="match status" value="5"/>
</dbReference>
<dbReference type="PANTHER" id="PTHR10724">
    <property type="entry name" value="30S RIBOSOMAL PROTEIN S1"/>
    <property type="match status" value="1"/>
</dbReference>
<reference evidence="10" key="1">
    <citation type="submission" date="2018-05" db="EMBL/GenBank/DDBJ databases">
        <authorList>
            <person name="Lanie J.A."/>
            <person name="Ng W.-L."/>
            <person name="Kazmierczak K.M."/>
            <person name="Andrzejewski T.M."/>
            <person name="Davidsen T.M."/>
            <person name="Wayne K.J."/>
            <person name="Tettelin H."/>
            <person name="Glass J.I."/>
            <person name="Rusch D."/>
            <person name="Podicherti R."/>
            <person name="Tsui H.-C.T."/>
            <person name="Winkler M.E."/>
        </authorList>
    </citation>
    <scope>NUCLEOTIDE SEQUENCE</scope>
</reference>
<feature type="domain" description="S1 motif" evidence="9">
    <location>
        <begin position="510"/>
        <end position="544"/>
    </location>
</feature>
<feature type="domain" description="S1 motif" evidence="9">
    <location>
        <begin position="83"/>
        <end position="146"/>
    </location>
</feature>
<dbReference type="Gene3D" id="2.40.50.140">
    <property type="entry name" value="Nucleic acid-binding proteins"/>
    <property type="match status" value="6"/>
</dbReference>
<dbReference type="CDD" id="cd04465">
    <property type="entry name" value="S1_RPS1_repeat_ec2_hs2"/>
    <property type="match status" value="1"/>
</dbReference>
<evidence type="ECO:0000256" key="7">
    <source>
        <dbReference type="ARBA" id="ARBA00035517"/>
    </source>
</evidence>
<dbReference type="InterPro" id="IPR000110">
    <property type="entry name" value="Ribosomal_bS1"/>
</dbReference>
<dbReference type="GO" id="GO:0006412">
    <property type="term" value="P:translation"/>
    <property type="evidence" value="ECO:0007669"/>
    <property type="project" value="InterPro"/>
</dbReference>
<evidence type="ECO:0000256" key="6">
    <source>
        <dbReference type="ARBA" id="ARBA00035293"/>
    </source>
</evidence>
<dbReference type="EMBL" id="UINC01042276">
    <property type="protein sequence ID" value="SVB44679.1"/>
    <property type="molecule type" value="Genomic_DNA"/>
</dbReference>
<proteinExistence type="inferred from homology"/>
<evidence type="ECO:0000256" key="1">
    <source>
        <dbReference type="ARBA" id="ARBA00006767"/>
    </source>
</evidence>
<sequence length="544" mass="62080">MVEKELETSLLEEASEERSDEVSAETVVSTEETAPAIDYLSPELFQNIKVYNKEDLAQEEVEEEIPAELQSMYLETLSDIDEQALVSGRVIGMTDNDIILDIGFKSEGIIDRSEFPEDKLPSIGEQVEVFLETLEDRKGNMILSKTKADFLKCWKKIRKTYENNEIISCKILRRIKGGMVVDIGDIEAFLPGSQIDIRPVRDFDMYLDKELEVRIVKFNEMRKNIVVSRKVLLEDELKEQREHLFDQINIGDIIEGQVKNVTDFGVFIDLGGVDGLLHITDISWGRVNHPSEVVTLDEKLTVKVIDFDEDKKRISLGLKQLTTHPWENVNEKYPIGSIVKGKIVSMTNYGAFIEIEPGVEGLIHVSEISWTKHIKNPSEQYNMGDEIEAQVLTIDIEDRKISLGVKQLQPDPWDTIEEKYMIGTLQKGKVINLTQFGAFVELEEGIDGLIHVSDLSWTKVVRHPKEILEKNQEVEVRILEISRENRRISLGLKQVEDDPWNELIKYFESGKEVQGTVIHVLDKGIILQLEHEVEGIVPLGKKSK</sequence>
<dbReference type="SMART" id="SM00316">
    <property type="entry name" value="S1"/>
    <property type="match status" value="5"/>
</dbReference>
<dbReference type="FunFam" id="2.40.50.140:FF:000011">
    <property type="entry name" value="30S ribosomal protein S1"/>
    <property type="match status" value="2"/>
</dbReference>
<organism evidence="10">
    <name type="scientific">marine metagenome</name>
    <dbReference type="NCBI Taxonomy" id="408172"/>
    <lineage>
        <taxon>unclassified sequences</taxon>
        <taxon>metagenomes</taxon>
        <taxon>ecological metagenomes</taxon>
    </lineage>
</organism>
<protein>
    <recommendedName>
        <fullName evidence="6">Small ribosomal subunit protein bS1</fullName>
    </recommendedName>
    <alternativeName>
        <fullName evidence="7">30S ribosomal protein S1</fullName>
    </alternativeName>
</protein>
<gene>
    <name evidence="10" type="ORF">METZ01_LOCUS197533</name>
</gene>
<dbReference type="InterPro" id="IPR035104">
    <property type="entry name" value="Ribosomal_protein_S1-like"/>
</dbReference>
<dbReference type="FunFam" id="2.40.50.140:FF:000051">
    <property type="entry name" value="RNA-binding transcriptional accessory protein"/>
    <property type="match status" value="1"/>
</dbReference>
<comment type="similarity">
    <text evidence="1">Belongs to the bacterial ribosomal protein bS1 family.</text>
</comment>
<dbReference type="GO" id="GO:0003729">
    <property type="term" value="F:mRNA binding"/>
    <property type="evidence" value="ECO:0007669"/>
    <property type="project" value="TreeGrafter"/>
</dbReference>